<comment type="caution">
    <text evidence="10">The sequence shown here is derived from an EMBL/GenBank/DDBJ whole genome shotgun (WGS) entry which is preliminary data.</text>
</comment>
<dbReference type="InterPro" id="IPR010507">
    <property type="entry name" value="Znf_MYM"/>
</dbReference>
<reference evidence="10" key="1">
    <citation type="submission" date="2021-02" db="EMBL/GenBank/DDBJ databases">
        <title>Comparative genomics reveals that relaxation of natural selection precedes convergent phenotypic evolution of cavefish.</title>
        <authorList>
            <person name="Peng Z."/>
        </authorList>
    </citation>
    <scope>NUCLEOTIDE SEQUENCE</scope>
    <source>
        <tissue evidence="10">Muscle</tissue>
    </source>
</reference>
<feature type="domain" description="4Fe-4S ferredoxin-type" evidence="9">
    <location>
        <begin position="444"/>
        <end position="477"/>
    </location>
</feature>
<keyword evidence="3" id="KW-0479">Metal-binding</keyword>
<dbReference type="EMBL" id="JAFHDT010000016">
    <property type="protein sequence ID" value="KAI7799066.1"/>
    <property type="molecule type" value="Genomic_DNA"/>
</dbReference>
<evidence type="ECO:0000256" key="5">
    <source>
        <dbReference type="ARBA" id="ARBA00022771"/>
    </source>
</evidence>
<dbReference type="PANTHER" id="PTHR45736">
    <property type="entry name" value="ZINC FINGER MYM-TYPE PROTEIN"/>
    <property type="match status" value="1"/>
</dbReference>
<organism evidence="10 11">
    <name type="scientific">Triplophysa rosa</name>
    <name type="common">Cave loach</name>
    <dbReference type="NCBI Taxonomy" id="992332"/>
    <lineage>
        <taxon>Eukaryota</taxon>
        <taxon>Metazoa</taxon>
        <taxon>Chordata</taxon>
        <taxon>Craniata</taxon>
        <taxon>Vertebrata</taxon>
        <taxon>Euteleostomi</taxon>
        <taxon>Actinopterygii</taxon>
        <taxon>Neopterygii</taxon>
        <taxon>Teleostei</taxon>
        <taxon>Ostariophysi</taxon>
        <taxon>Cypriniformes</taxon>
        <taxon>Nemacheilidae</taxon>
        <taxon>Triplophysa</taxon>
    </lineage>
</organism>
<evidence type="ECO:0000256" key="2">
    <source>
        <dbReference type="ARBA" id="ARBA00022553"/>
    </source>
</evidence>
<evidence type="ECO:0000256" key="6">
    <source>
        <dbReference type="ARBA" id="ARBA00022833"/>
    </source>
</evidence>
<evidence type="ECO:0000256" key="3">
    <source>
        <dbReference type="ARBA" id="ARBA00022723"/>
    </source>
</evidence>
<keyword evidence="5" id="KW-0863">Zinc-finger</keyword>
<dbReference type="SMART" id="SM00746">
    <property type="entry name" value="TRASH"/>
    <property type="match status" value="9"/>
</dbReference>
<dbReference type="InterPro" id="IPR051284">
    <property type="entry name" value="ZnF_MYMT-QRICH1"/>
</dbReference>
<name>A0A9W7WGS0_TRIRA</name>
<keyword evidence="11" id="KW-1185">Reference proteome</keyword>
<dbReference type="InterPro" id="IPR011017">
    <property type="entry name" value="TRASH_dom"/>
</dbReference>
<dbReference type="PANTHER" id="PTHR45736:SF5">
    <property type="entry name" value="ZINC FINGER MYM-TYPE PROTEIN 4"/>
    <property type="match status" value="1"/>
</dbReference>
<dbReference type="GO" id="GO:0008270">
    <property type="term" value="F:zinc ion binding"/>
    <property type="evidence" value="ECO:0007669"/>
    <property type="project" value="UniProtKB-KW"/>
</dbReference>
<feature type="compositionally biased region" description="Basic residues" evidence="8">
    <location>
        <begin position="1115"/>
        <end position="1132"/>
    </location>
</feature>
<evidence type="ECO:0000256" key="8">
    <source>
        <dbReference type="SAM" id="MobiDB-lite"/>
    </source>
</evidence>
<keyword evidence="1" id="KW-1017">Isopeptide bond</keyword>
<feature type="region of interest" description="Disordered" evidence="8">
    <location>
        <begin position="1115"/>
        <end position="1145"/>
    </location>
</feature>
<dbReference type="Proteomes" id="UP001059041">
    <property type="component" value="Linkage Group LG16"/>
</dbReference>
<keyword evidence="6" id="KW-0862">Zinc</keyword>
<dbReference type="InterPro" id="IPR057926">
    <property type="entry name" value="QRICH1_dom"/>
</dbReference>
<dbReference type="InterPro" id="IPR021893">
    <property type="entry name" value="ZMYM2-like_C"/>
</dbReference>
<evidence type="ECO:0000313" key="11">
    <source>
        <dbReference type="Proteomes" id="UP001059041"/>
    </source>
</evidence>
<dbReference type="InterPro" id="IPR017896">
    <property type="entry name" value="4Fe4S_Fe-S-bd"/>
</dbReference>
<dbReference type="Pfam" id="PF06467">
    <property type="entry name" value="zf-FCS"/>
    <property type="match status" value="4"/>
</dbReference>
<keyword evidence="4" id="KW-0677">Repeat</keyword>
<evidence type="ECO:0000313" key="10">
    <source>
        <dbReference type="EMBL" id="KAI7799066.1"/>
    </source>
</evidence>
<evidence type="ECO:0000256" key="7">
    <source>
        <dbReference type="ARBA" id="ARBA00022843"/>
    </source>
</evidence>
<dbReference type="Pfam" id="PF24900">
    <property type="entry name" value="TRASH_ZMYM4"/>
    <property type="match status" value="1"/>
</dbReference>
<accession>A0A9W7WGS0</accession>
<evidence type="ECO:0000259" key="9">
    <source>
        <dbReference type="PROSITE" id="PS51379"/>
    </source>
</evidence>
<feature type="non-terminal residue" evidence="10">
    <location>
        <position position="1460"/>
    </location>
</feature>
<keyword evidence="2" id="KW-0597">Phosphoprotein</keyword>
<keyword evidence="7" id="KW-0832">Ubl conjugation</keyword>
<protein>
    <submittedName>
        <fullName evidence="10">Zinc finger MYM-type protein 4</fullName>
    </submittedName>
</protein>
<feature type="compositionally biased region" description="Basic and acidic residues" evidence="8">
    <location>
        <begin position="168"/>
        <end position="198"/>
    </location>
</feature>
<dbReference type="Pfam" id="PF12012">
    <property type="entry name" value="DUF3504"/>
    <property type="match status" value="1"/>
</dbReference>
<dbReference type="Pfam" id="PF25561">
    <property type="entry name" value="QRICH1"/>
    <property type="match status" value="1"/>
</dbReference>
<evidence type="ECO:0000256" key="1">
    <source>
        <dbReference type="ARBA" id="ARBA00022499"/>
    </source>
</evidence>
<dbReference type="SUPFAM" id="SSF57716">
    <property type="entry name" value="Glucocorticoid receptor-like (DNA-binding domain)"/>
    <property type="match status" value="1"/>
</dbReference>
<proteinExistence type="predicted"/>
<feature type="region of interest" description="Disordered" evidence="8">
    <location>
        <begin position="143"/>
        <end position="202"/>
    </location>
</feature>
<feature type="region of interest" description="Disordered" evidence="8">
    <location>
        <begin position="1048"/>
        <end position="1069"/>
    </location>
</feature>
<dbReference type="PROSITE" id="PS51379">
    <property type="entry name" value="4FE4S_FER_2"/>
    <property type="match status" value="1"/>
</dbReference>
<feature type="region of interest" description="Disordered" evidence="8">
    <location>
        <begin position="599"/>
        <end position="620"/>
    </location>
</feature>
<evidence type="ECO:0000256" key="4">
    <source>
        <dbReference type="ARBA" id="ARBA00022737"/>
    </source>
</evidence>
<gene>
    <name evidence="10" type="ORF">IRJ41_017328</name>
</gene>
<sequence>CFHSDTACTALLPVYIRYKCEFVLRYFKYVYERHSKCLTDAKNAENQTRSKFFYDGRKYRRQFCIAQQQAKMRRQMSDASTFFEGFPQSTPVKQSHIEQNERTDTGLRLTVASPEADSRKTCPSTTGTYIAFPPIQNLMEEDPKKDQEEEEMNTEDTAQSSEELVIAKVEDLKDELPMDVDQTKDHNGKAEDKPEDAGRTANSSGELLTTIANFPTMVVNGVQELFVLKSNTKASLSSDLLPVKIKDEPMDEEYETASTPHRPIGNIKDEPETSADFKQTPEEFKISAVFSVGEKSVGAPIATTANTAAVPVVTPPPLAPIIPVGVVCTGCKKVLLKGQTAFQRKGCSKLYCSPQCLCSTSNLVVKLPEKKTCHWCNKDIVDLKEMVNAPDTSGAMKDLCSQKCLHASTFRCSRCQKKAVCYTHQVNLMNSVHKLCSEVCFNLFRTSNNMTINSCLNCGAFCADGSCPTLQIEGNTDKFCKQICLTAYLKKTKKPVACKICRAIRPTAEMVDSPNSEGITELFCSTSCVTANKVQTVSSSGAAVECNSCKKKVPPQYHLAMSDGTIQNFCSFSCVVSFQESLSKKPSQNQVNTITSTSNIIHTPAPAPSKPATAESSSSTKTNIPLQTVTKIPCAQCLLSFFHKPDLLEFRRKMYAFCGTVCIEEFKRINNVMARCEYCKIDKVVKEVKRINKIDRSFCSEGCRLLYKHDLVKRWGKKHCRNCLYCNGSSQTSVTKVINKKEEEFCGNVCLSQYNMILKQEIKCTMCKQAKKMNETVKWLGEIKHFCSLQCLMFFCSLQGTTGTAIKAASKILPAQGTTSPVIPILPQNTVNRTPAATKEATPVIANVISLSSAPNAQPGVLGNTILQGAVPASTVKVTGQFCASTQTDAVKTPTQPPKILKNKALLCKPLSQNKGTSCKPNVCNADTQTDAPNFMVLPVPVPVYVPVPMNLYNQYTPRPVGFPLPIPVPMFFPTTLDSAERIVKTIQEIKEKIPDDPLEADLIMMAEMVAEDAEREKNNTTNDQTANLMDDLDLEALSSNLSWEEDSVSSAQTWDPTPELEKAQSKSVSLTITSAPTEKPQMDLEADFPVESIELLRGQTQEEPQVVSNFVKRRLRRKGRDGLPQKKRARKSATPVVATPAQNTQTNLSQLQQQYGVSAWKNWVRWRNAQPHLETPKFGSRSMTLKEDLLKCSTAELSYGLSKFISEVCRPNGENYSLDSIFYLCLGIQQHLFDNERMENIFADVCYSRFCQDMTNMLKGWTPTILPSGYVHSRVEEEYLWDCKQLGAFSPGVLLNTLLYFFTKFFNYKTVEQHRRLSFGHVIRCSRSKGSGKEACLRFYPPKEEANTDGVPAKRRKEDEEDKETALEIKENSQNALRCPVRLYEFYLSKCSPTVRQSTAQFYLNPERSCVPSSPMWFSTSSLSDETLENMLARILTVRELHLQEDKSPHETESDSDSD</sequence>